<dbReference type="AlphaFoldDB" id="A0A6J6YEK3"/>
<gene>
    <name evidence="2" type="ORF">UFOPK3046_00890</name>
</gene>
<evidence type="ECO:0000313" key="2">
    <source>
        <dbReference type="EMBL" id="CAB4806895.1"/>
    </source>
</evidence>
<dbReference type="PANTHER" id="PTHR43747:SF4">
    <property type="entry name" value="FLAVIN-DEPENDENT TRYPTOPHAN HALOGENASE"/>
    <property type="match status" value="1"/>
</dbReference>
<dbReference type="InterPro" id="IPR050816">
    <property type="entry name" value="Flavin-dep_Halogenase_NPB"/>
</dbReference>
<name>A0A6J6YEK3_9ZZZZ</name>
<dbReference type="PANTHER" id="PTHR43747">
    <property type="entry name" value="FAD-BINDING PROTEIN"/>
    <property type="match status" value="1"/>
</dbReference>
<feature type="region of interest" description="Disordered" evidence="1">
    <location>
        <begin position="388"/>
        <end position="414"/>
    </location>
</feature>
<evidence type="ECO:0000256" key="1">
    <source>
        <dbReference type="SAM" id="MobiDB-lite"/>
    </source>
</evidence>
<accession>A0A6J6YEK3</accession>
<dbReference type="InterPro" id="IPR036188">
    <property type="entry name" value="FAD/NAD-bd_sf"/>
</dbReference>
<dbReference type="SUPFAM" id="SSF51905">
    <property type="entry name" value="FAD/NAD(P)-binding domain"/>
    <property type="match status" value="1"/>
</dbReference>
<organism evidence="2">
    <name type="scientific">freshwater metagenome</name>
    <dbReference type="NCBI Taxonomy" id="449393"/>
    <lineage>
        <taxon>unclassified sequences</taxon>
        <taxon>metagenomes</taxon>
        <taxon>ecological metagenomes</taxon>
    </lineage>
</organism>
<proteinExistence type="predicted"/>
<feature type="compositionally biased region" description="Low complexity" evidence="1">
    <location>
        <begin position="397"/>
        <end position="414"/>
    </location>
</feature>
<reference evidence="2" key="1">
    <citation type="submission" date="2020-05" db="EMBL/GenBank/DDBJ databases">
        <authorList>
            <person name="Chiriac C."/>
            <person name="Salcher M."/>
            <person name="Ghai R."/>
            <person name="Kavagutti S V."/>
        </authorList>
    </citation>
    <scope>NUCLEOTIDE SEQUENCE</scope>
</reference>
<protein>
    <submittedName>
        <fullName evidence="2">Unannotated protein</fullName>
    </submittedName>
</protein>
<sequence>MAKIAVLGAGVAGLGVALAAGRAGHEVVLIERDDTPLAVSAAEAFDWDRQGAPQVRHSHAFLARLRNLLRDRYPDLLEALYAAGATPMDFISMLPEGMDRTPLPGDEDLVAIACRRTTFEWVLRKTILNEPSVRLVHGMGVTGLQTNPASDRTAVAQVTGLRLEDGTVVQADITVIAGGRRHDLPGLLSASGVVIRETIEDTGIVYFSRFFRLREGAEFPAQTGPIGGDLGYLKFGVFPGDNRSFSITLAAGVTDRELRRQLTDPDQFITIAAQIPATAAHVEVDRSQPITGVNVMAGLLNRRRGFLDESGEPLVLGLHAVGDAHTCTNPLYGRGCSLALVQAELFADSLKEHGLKHRDRAVAFEGATRDEITPWYRASVAQDRLNADSTTVQNGPADAATSTADAATSTADAATSTSGAREFMRDGLLPAMRTDPVVVRAFLRMFNLLEAPNSLMTNSDVVARVLTVFNDRENRPAEVSMGPDRASLLEAIS</sequence>
<dbReference type="EMBL" id="CAFAAQ010000067">
    <property type="protein sequence ID" value="CAB4806895.1"/>
    <property type="molecule type" value="Genomic_DNA"/>
</dbReference>
<dbReference type="Gene3D" id="3.50.50.60">
    <property type="entry name" value="FAD/NAD(P)-binding domain"/>
    <property type="match status" value="1"/>
</dbReference>